<sequence length="231" mass="27100">MAKRKQVCGIYHKCNVFCYFTGGETMLDQKKEQMDKRCRKTRKAIKIALIKMMSEKELSDITITEIAEDADINRKTFYSHYRDLYDVLDEIENDLVSKIFQILDRADLLKSIHNPYPLFHQITSEMNEDIEFYSLLVQSKDYNNFMDKIKTILKERFLEMCQNTVQMEKEILSFTIDFITSGLTSVYREWVRSDNRISLEQLTRSLSTLIGSGFNGLAEEQKHEAIPSKSI</sequence>
<evidence type="ECO:0000313" key="2">
    <source>
        <dbReference type="Proteomes" id="UP000594014"/>
    </source>
</evidence>
<gene>
    <name evidence="1" type="ORF">FRZ06_02820</name>
</gene>
<protein>
    <submittedName>
        <fullName evidence="1">TetR/AcrR family transcriptional regulator</fullName>
    </submittedName>
</protein>
<proteinExistence type="predicted"/>
<evidence type="ECO:0000313" key="1">
    <source>
        <dbReference type="EMBL" id="QOX62364.1"/>
    </source>
</evidence>
<dbReference type="EMBL" id="CP042469">
    <property type="protein sequence ID" value="QOX62364.1"/>
    <property type="molecule type" value="Genomic_DNA"/>
</dbReference>
<dbReference type="Proteomes" id="UP000594014">
    <property type="component" value="Chromosome"/>
</dbReference>
<reference evidence="1" key="1">
    <citation type="submission" date="2019-08" db="EMBL/GenBank/DDBJ databases">
        <title>Genome sequence of Clostridiales bacterium MT110.</title>
        <authorList>
            <person name="Cao J."/>
        </authorList>
    </citation>
    <scope>NUCLEOTIDE SEQUENCE</scope>
    <source>
        <strain evidence="1">MT110</strain>
    </source>
</reference>
<organism evidence="1 2">
    <name type="scientific">Anoxybacterium hadale</name>
    <dbReference type="NCBI Taxonomy" id="3408580"/>
    <lineage>
        <taxon>Bacteria</taxon>
        <taxon>Bacillati</taxon>
        <taxon>Bacillota</taxon>
        <taxon>Clostridia</taxon>
        <taxon>Peptostreptococcales</taxon>
        <taxon>Anaerovoracaceae</taxon>
        <taxon>Anoxybacterium</taxon>
    </lineage>
</organism>
<accession>A0ACD1A7N1</accession>
<keyword evidence="2" id="KW-1185">Reference proteome</keyword>
<name>A0ACD1A7N1_9FIRM</name>